<dbReference type="InterPro" id="IPR011009">
    <property type="entry name" value="Kinase-like_dom_sf"/>
</dbReference>
<proteinExistence type="predicted"/>
<name>A0ABV2QLI0_9MICO</name>
<protein>
    <recommendedName>
        <fullName evidence="5">Protein kinase domain-containing protein</fullName>
    </recommendedName>
</protein>
<organism evidence="6 7">
    <name type="scientific">Conyzicola nivalis</name>
    <dbReference type="NCBI Taxonomy" id="1477021"/>
    <lineage>
        <taxon>Bacteria</taxon>
        <taxon>Bacillati</taxon>
        <taxon>Actinomycetota</taxon>
        <taxon>Actinomycetes</taxon>
        <taxon>Micrococcales</taxon>
        <taxon>Microbacteriaceae</taxon>
        <taxon>Conyzicola</taxon>
    </lineage>
</organism>
<dbReference type="Proteomes" id="UP001549257">
    <property type="component" value="Unassembled WGS sequence"/>
</dbReference>
<evidence type="ECO:0000256" key="3">
    <source>
        <dbReference type="PROSITE-ProRule" id="PRU10141"/>
    </source>
</evidence>
<gene>
    <name evidence="6" type="ORF">ABIE21_000950</name>
</gene>
<feature type="binding site" evidence="3">
    <location>
        <position position="48"/>
    </location>
    <ligand>
        <name>ATP</name>
        <dbReference type="ChEBI" id="CHEBI:30616"/>
    </ligand>
</feature>
<feature type="compositionally biased region" description="Pro residues" evidence="4">
    <location>
        <begin position="352"/>
        <end position="364"/>
    </location>
</feature>
<reference evidence="6 7" key="1">
    <citation type="submission" date="2024-06" db="EMBL/GenBank/DDBJ databases">
        <title>Sorghum-associated microbial communities from plants grown in Nebraska, USA.</title>
        <authorList>
            <person name="Schachtman D."/>
        </authorList>
    </citation>
    <scope>NUCLEOTIDE SEQUENCE [LARGE SCALE GENOMIC DNA]</scope>
    <source>
        <strain evidence="6 7">2857</strain>
    </source>
</reference>
<comment type="caution">
    <text evidence="6">The sequence shown here is derived from an EMBL/GenBank/DDBJ whole genome shotgun (WGS) entry which is preliminary data.</text>
</comment>
<evidence type="ECO:0000256" key="1">
    <source>
        <dbReference type="ARBA" id="ARBA00022741"/>
    </source>
</evidence>
<dbReference type="RefSeq" id="WP_354023629.1">
    <property type="nucleotide sequence ID" value="NZ_JBEPSJ010000001.1"/>
</dbReference>
<evidence type="ECO:0000256" key="2">
    <source>
        <dbReference type="ARBA" id="ARBA00022840"/>
    </source>
</evidence>
<dbReference type="Pfam" id="PF00069">
    <property type="entry name" value="Pkinase"/>
    <property type="match status" value="1"/>
</dbReference>
<feature type="region of interest" description="Disordered" evidence="4">
    <location>
        <begin position="328"/>
        <end position="395"/>
    </location>
</feature>
<dbReference type="PROSITE" id="PS00107">
    <property type="entry name" value="PROTEIN_KINASE_ATP"/>
    <property type="match status" value="1"/>
</dbReference>
<accession>A0ABV2QLI0</accession>
<dbReference type="Gene3D" id="1.10.510.10">
    <property type="entry name" value="Transferase(Phosphotransferase) domain 1"/>
    <property type="match status" value="1"/>
</dbReference>
<evidence type="ECO:0000313" key="6">
    <source>
        <dbReference type="EMBL" id="MET4581460.1"/>
    </source>
</evidence>
<keyword evidence="7" id="KW-1185">Reference proteome</keyword>
<dbReference type="EMBL" id="JBEPSJ010000001">
    <property type="protein sequence ID" value="MET4581460.1"/>
    <property type="molecule type" value="Genomic_DNA"/>
</dbReference>
<evidence type="ECO:0000313" key="7">
    <source>
        <dbReference type="Proteomes" id="UP001549257"/>
    </source>
</evidence>
<evidence type="ECO:0000256" key="4">
    <source>
        <dbReference type="SAM" id="MobiDB-lite"/>
    </source>
</evidence>
<dbReference type="InterPro" id="IPR000719">
    <property type="entry name" value="Prot_kinase_dom"/>
</dbReference>
<evidence type="ECO:0000259" key="5">
    <source>
        <dbReference type="PROSITE" id="PS50011"/>
    </source>
</evidence>
<dbReference type="PANTHER" id="PTHR24346">
    <property type="entry name" value="MAP/MICROTUBULE AFFINITY-REGULATING KINASE"/>
    <property type="match status" value="1"/>
</dbReference>
<dbReference type="InterPro" id="IPR017441">
    <property type="entry name" value="Protein_kinase_ATP_BS"/>
</dbReference>
<keyword evidence="1 3" id="KW-0547">Nucleotide-binding</keyword>
<feature type="domain" description="Protein kinase" evidence="5">
    <location>
        <begin position="13"/>
        <end position="324"/>
    </location>
</feature>
<keyword evidence="2 3" id="KW-0067">ATP-binding</keyword>
<dbReference type="PROSITE" id="PS50011">
    <property type="entry name" value="PROTEIN_KINASE_DOM"/>
    <property type="match status" value="1"/>
</dbReference>
<sequence length="501" mass="52954">MGEHGGPTVAGGYRLVRVLGEGEHAVVHLGHAIGGIAADEEPRTAAVKIHREYVPLESVDREIEALGRVVHPHALHLDDLATLPDGRVCLIVERVGGRGLGRLVAQDHEISAGEAVTILTPIVDAVHALHTGGVAHGRIRVSNVLFRDDGAPVLVGFGHATLFPPGSSAAALASNPAVLHDRRQLATLVQSVLDRVPGDAAEALARRVVDEQVQADDFTARLADALFDLAPPRSVRFVRTEARPVAPRIVREAAPVAADRPRTGSQAGVRRLLRNSRPWQLHKTRPWLLQKARPALDRARLVRPRVWLVAGGVLVSLVAATAMLPANDSVSGTSEETGGTAPSSADNNDTPPTAPDWPAEPLPPGTATAAPPSDQAPGRETAPDGRAAASDPRVGDDPVAALDALLRERERCVRDLSVLCLDGVLQSGSVAMQHDVDLVRSVQAGGELTADAAIIAPSPVLLERLGDSALVDLGDVAQTQPASVLMMRSEAGWRIRNYLFR</sequence>
<feature type="compositionally biased region" description="Polar residues" evidence="4">
    <location>
        <begin position="328"/>
        <end position="351"/>
    </location>
</feature>
<dbReference type="PANTHER" id="PTHR24346:SF30">
    <property type="entry name" value="MATERNAL EMBRYONIC LEUCINE ZIPPER KINASE"/>
    <property type="match status" value="1"/>
</dbReference>
<dbReference type="SUPFAM" id="SSF56112">
    <property type="entry name" value="Protein kinase-like (PK-like)"/>
    <property type="match status" value="1"/>
</dbReference>